<reference evidence="1 2" key="1">
    <citation type="submission" date="2024-05" db="EMBL/GenBank/DDBJ databases">
        <title>Haplotype-resolved chromosome-level genome assembly of Huyou (Citrus changshanensis).</title>
        <authorList>
            <person name="Miao C."/>
            <person name="Chen W."/>
            <person name="Wu Y."/>
            <person name="Wang L."/>
            <person name="Zhao S."/>
            <person name="Grierson D."/>
            <person name="Xu C."/>
            <person name="Chen K."/>
        </authorList>
    </citation>
    <scope>NUCLEOTIDE SEQUENCE [LARGE SCALE GENOMIC DNA]</scope>
    <source>
        <strain evidence="1">01-14</strain>
        <tissue evidence="1">Leaf</tissue>
    </source>
</reference>
<dbReference type="Proteomes" id="UP001428341">
    <property type="component" value="Unassembled WGS sequence"/>
</dbReference>
<name>A0AAP0MQ89_9ROSI</name>
<organism evidence="1 2">
    <name type="scientific">Citrus x changshan-huyou</name>
    <dbReference type="NCBI Taxonomy" id="2935761"/>
    <lineage>
        <taxon>Eukaryota</taxon>
        <taxon>Viridiplantae</taxon>
        <taxon>Streptophyta</taxon>
        <taxon>Embryophyta</taxon>
        <taxon>Tracheophyta</taxon>
        <taxon>Spermatophyta</taxon>
        <taxon>Magnoliopsida</taxon>
        <taxon>eudicotyledons</taxon>
        <taxon>Gunneridae</taxon>
        <taxon>Pentapetalae</taxon>
        <taxon>rosids</taxon>
        <taxon>malvids</taxon>
        <taxon>Sapindales</taxon>
        <taxon>Rutaceae</taxon>
        <taxon>Aurantioideae</taxon>
        <taxon>Citrus</taxon>
    </lineage>
</organism>
<comment type="caution">
    <text evidence="1">The sequence shown here is derived from an EMBL/GenBank/DDBJ whole genome shotgun (WGS) entry which is preliminary data.</text>
</comment>
<gene>
    <name evidence="1" type="ORF">WN944_008269</name>
</gene>
<evidence type="ECO:0000313" key="2">
    <source>
        <dbReference type="Proteomes" id="UP001428341"/>
    </source>
</evidence>
<dbReference type="EMBL" id="JBCGBO010000003">
    <property type="protein sequence ID" value="KAK9216262.1"/>
    <property type="molecule type" value="Genomic_DNA"/>
</dbReference>
<proteinExistence type="predicted"/>
<evidence type="ECO:0000313" key="1">
    <source>
        <dbReference type="EMBL" id="KAK9216262.1"/>
    </source>
</evidence>
<accession>A0AAP0MQ89</accession>
<protein>
    <submittedName>
        <fullName evidence="1">Uncharacterized protein</fullName>
    </submittedName>
</protein>
<dbReference type="AlphaFoldDB" id="A0AAP0MQ89"/>
<keyword evidence="2" id="KW-1185">Reference proteome</keyword>
<sequence>MNNKSKHFIIAQSTFPVSMASDPHNALDIIVQSTSLVPVVRAVTIDTKEANNTGTREADTTGIGCGFTYVESKAKGLQTYAESTVKLVLLEEIEMSSAPRWQVAAALDSVDVRFEYIIKVVLSEAWIVGHSII</sequence>